<reference evidence="1" key="1">
    <citation type="submission" date="2014-11" db="EMBL/GenBank/DDBJ databases">
        <authorList>
            <person name="Amaro Gonzalez C."/>
        </authorList>
    </citation>
    <scope>NUCLEOTIDE SEQUENCE</scope>
</reference>
<name>A0A0E9TJZ5_ANGAN</name>
<evidence type="ECO:0000313" key="1">
    <source>
        <dbReference type="EMBL" id="JAH53906.1"/>
    </source>
</evidence>
<organism evidence="1">
    <name type="scientific">Anguilla anguilla</name>
    <name type="common">European freshwater eel</name>
    <name type="synonym">Muraena anguilla</name>
    <dbReference type="NCBI Taxonomy" id="7936"/>
    <lineage>
        <taxon>Eukaryota</taxon>
        <taxon>Metazoa</taxon>
        <taxon>Chordata</taxon>
        <taxon>Craniata</taxon>
        <taxon>Vertebrata</taxon>
        <taxon>Euteleostomi</taxon>
        <taxon>Actinopterygii</taxon>
        <taxon>Neopterygii</taxon>
        <taxon>Teleostei</taxon>
        <taxon>Anguilliformes</taxon>
        <taxon>Anguillidae</taxon>
        <taxon>Anguilla</taxon>
    </lineage>
</organism>
<dbReference type="EMBL" id="GBXM01054671">
    <property type="protein sequence ID" value="JAH53906.1"/>
    <property type="molecule type" value="Transcribed_RNA"/>
</dbReference>
<proteinExistence type="predicted"/>
<reference evidence="1" key="2">
    <citation type="journal article" date="2015" name="Fish Shellfish Immunol.">
        <title>Early steps in the European eel (Anguilla anguilla)-Vibrio vulnificus interaction in the gills: Role of the RtxA13 toxin.</title>
        <authorList>
            <person name="Callol A."/>
            <person name="Pajuelo D."/>
            <person name="Ebbesson L."/>
            <person name="Teles M."/>
            <person name="MacKenzie S."/>
            <person name="Amaro C."/>
        </authorList>
    </citation>
    <scope>NUCLEOTIDE SEQUENCE</scope>
</reference>
<accession>A0A0E9TJZ5</accession>
<protein>
    <submittedName>
        <fullName evidence="1">Uncharacterized protein</fullName>
    </submittedName>
</protein>
<sequence>MEDAVPRRSEPHFVQ</sequence>